<evidence type="ECO:0000256" key="5">
    <source>
        <dbReference type="ARBA" id="ARBA00022729"/>
    </source>
</evidence>
<dbReference type="GO" id="GO:0007338">
    <property type="term" value="P:single fertilization"/>
    <property type="evidence" value="ECO:0007669"/>
    <property type="project" value="UniProtKB-KW"/>
</dbReference>
<dbReference type="InterPro" id="IPR040326">
    <property type="entry name" value="HAP2/GCS1"/>
</dbReference>
<feature type="region of interest" description="Disordered" evidence="11">
    <location>
        <begin position="310"/>
        <end position="330"/>
    </location>
</feature>
<feature type="region of interest" description="Disordered" evidence="11">
    <location>
        <begin position="431"/>
        <end position="493"/>
    </location>
</feature>
<organism evidence="15">
    <name type="scientific">Babesia bigemina</name>
    <dbReference type="NCBI Taxonomy" id="5866"/>
    <lineage>
        <taxon>Eukaryota</taxon>
        <taxon>Sar</taxon>
        <taxon>Alveolata</taxon>
        <taxon>Apicomplexa</taxon>
        <taxon>Aconoidasida</taxon>
        <taxon>Piroplasmida</taxon>
        <taxon>Babesiidae</taxon>
        <taxon>Babesia</taxon>
    </lineage>
</organism>
<evidence type="ECO:0000256" key="10">
    <source>
        <dbReference type="ARBA" id="ARBA00023279"/>
    </source>
</evidence>
<dbReference type="GO" id="GO:0005886">
    <property type="term" value="C:plasma membrane"/>
    <property type="evidence" value="ECO:0007669"/>
    <property type="project" value="UniProtKB-SubCell"/>
</dbReference>
<dbReference type="PANTHER" id="PTHR31764:SF0">
    <property type="entry name" value="GENERATIVE CELL SPECIFIC-1_HAP2 DOMAIN-CONTAINING PROTEIN"/>
    <property type="match status" value="1"/>
</dbReference>
<dbReference type="EMBL" id="KX768112">
    <property type="protein sequence ID" value="ASX98603.1"/>
    <property type="molecule type" value="Genomic_DNA"/>
</dbReference>
<feature type="compositionally biased region" description="Acidic residues" evidence="11">
    <location>
        <begin position="467"/>
        <end position="492"/>
    </location>
</feature>
<evidence type="ECO:0000259" key="14">
    <source>
        <dbReference type="Pfam" id="PF10699"/>
    </source>
</evidence>
<keyword evidence="8 12" id="KW-0472">Membrane</keyword>
<dbReference type="PANTHER" id="PTHR31764">
    <property type="entry name" value="PROTEIN HAPLESS 2"/>
    <property type="match status" value="1"/>
</dbReference>
<sequence>MTHAVLNRSYKSPLRGAACLLALLIGAAVRPASAVIISPVRQCIGKGGRSVAEGDCEWRSHTNIDVKGGEETASYVLRRKDKPNSGLYIHIQTSLTTLSYELEYIMDVPSQYREHNRSVDYSAMTGGCNNCDALDLEICSKPDALPPSIQDSFNNKACCVCGKNVTDYSPRADFSCTGFGAAFMHGKCVSMSCLEVVGPWYSIFKPAYPPTIHRRVFVDVYAFDGDAGVVPDVAKNGYYTSDDADETRYLKEAVYKDKHLKATLSAEKQAVKNEELDVTLTIITQQWLDGNAPQKMDKFVAVPSWPETDKTVQGSSRKYNCDQEGRDPHDCEHDDVRCRMEKCALNVRTIESDAIDTTGTQCDKIGVSMGTWGNEGRLCNTAPNSCIQNQLGWYLSERKERVGSGHERPHGVQALLPKLYGVQPMLARREVRKSKQAAAMEEPENLAEESRTSTAKSAWRGPATYGAEDEDEGEEDEDEGEEDEDEEPDEWHDDTYVHAVAYSIAKADTSRIEINTFDATVTQIIAEAVGFIVSATMDGPCKVASHQACTMKIVTKNAGKIRAKFSHRIQCYEAEKPHTSPAASSEEQSVQVEPNSTTSSVVPIKILSGEGSDKLECEVQLYSSTVSLLETFVVKASLATPTITVGPDVRSFDKFTDTSKEDHELKIGAMLSDNMCTCNAGEVGCFFRNFGKCMRHAFNKYYTWFVLGITGLSFLALLPVFIPLARVVFGKISEGRARARIRREAAQEIERIRREIHHDEERYGRPEFRSRHSDEV</sequence>
<protein>
    <submittedName>
        <fullName evidence="15">HAP2</fullName>
    </submittedName>
</protein>
<comment type="similarity">
    <text evidence="2">Belongs to the HAP2/GCS1 family.</text>
</comment>
<feature type="compositionally biased region" description="Polar residues" evidence="11">
    <location>
        <begin position="581"/>
        <end position="595"/>
    </location>
</feature>
<dbReference type="GO" id="GO:0008289">
    <property type="term" value="F:lipid binding"/>
    <property type="evidence" value="ECO:0007669"/>
    <property type="project" value="UniProtKB-KW"/>
</dbReference>
<keyword evidence="7" id="KW-0446">Lipid-binding</keyword>
<feature type="transmembrane region" description="Helical" evidence="12">
    <location>
        <begin position="701"/>
        <end position="729"/>
    </location>
</feature>
<comment type="subcellular location">
    <subcellularLocation>
        <location evidence="1">Cell membrane</location>
        <topology evidence="1">Single-pass type I membrane protein</topology>
    </subcellularLocation>
</comment>
<feature type="signal peptide" evidence="13">
    <location>
        <begin position="1"/>
        <end position="34"/>
    </location>
</feature>
<evidence type="ECO:0000256" key="7">
    <source>
        <dbReference type="ARBA" id="ARBA00023121"/>
    </source>
</evidence>
<evidence type="ECO:0000256" key="6">
    <source>
        <dbReference type="ARBA" id="ARBA00022989"/>
    </source>
</evidence>
<keyword evidence="5 13" id="KW-0732">Signal</keyword>
<evidence type="ECO:0000256" key="13">
    <source>
        <dbReference type="SAM" id="SignalP"/>
    </source>
</evidence>
<keyword evidence="4 12" id="KW-0812">Transmembrane</keyword>
<accession>A0A2D0YU98</accession>
<evidence type="ECO:0000256" key="12">
    <source>
        <dbReference type="SAM" id="Phobius"/>
    </source>
</evidence>
<evidence type="ECO:0000256" key="1">
    <source>
        <dbReference type="ARBA" id="ARBA00004251"/>
    </source>
</evidence>
<proteinExistence type="inferred from homology"/>
<reference evidence="15" key="2">
    <citation type="journal article" date="2017" name="Parasit. Vectors">
        <title>Hap2, a novel gene in Babesia bigemina is expressed in tick stages and specific antibodies block zygote formation.</title>
        <authorList>
            <person name="Camacho-Nuez M."/>
            <person name="Hernandez-Silva D.J."/>
            <person name="Castaneda-Ortiz E.J."/>
            <person name="Paredes-Martinez M.E."/>
            <person name="Rocha M.K."/>
            <person name="Alvarez-Sanchez M.E."/>
            <person name="Mercado-Curiel R."/>
            <person name="Aguilar-Tipacamu G."/>
            <person name="Mosqueda J."/>
        </authorList>
    </citation>
    <scope>NUCLEOTIDE SEQUENCE</scope>
    <source>
        <strain evidence="15">Seed-Mexico</strain>
    </source>
</reference>
<name>A0A2D0YU98_BABBI</name>
<keyword evidence="10" id="KW-0278">Fertilization</keyword>
<feature type="domain" description="Generative cell specific-1/HAP2" evidence="14">
    <location>
        <begin position="83"/>
        <end position="423"/>
    </location>
</feature>
<reference evidence="15" key="1">
    <citation type="submission" date="2016-08" db="EMBL/GenBank/DDBJ databases">
        <authorList>
            <person name="Seilhamer J.J."/>
        </authorList>
    </citation>
    <scope>NUCLEOTIDE SEQUENCE</scope>
    <source>
        <strain evidence="15">Seed-Mexico</strain>
    </source>
</reference>
<evidence type="ECO:0000256" key="11">
    <source>
        <dbReference type="SAM" id="MobiDB-lite"/>
    </source>
</evidence>
<keyword evidence="6 12" id="KW-1133">Transmembrane helix</keyword>
<evidence type="ECO:0000256" key="4">
    <source>
        <dbReference type="ARBA" id="ARBA00022692"/>
    </source>
</evidence>
<keyword evidence="3" id="KW-1003">Cell membrane</keyword>
<evidence type="ECO:0000256" key="3">
    <source>
        <dbReference type="ARBA" id="ARBA00022475"/>
    </source>
</evidence>
<evidence type="ECO:0000256" key="8">
    <source>
        <dbReference type="ARBA" id="ARBA00023136"/>
    </source>
</evidence>
<feature type="compositionally biased region" description="Basic and acidic residues" evidence="11">
    <location>
        <begin position="319"/>
        <end position="330"/>
    </location>
</feature>
<evidence type="ECO:0000256" key="9">
    <source>
        <dbReference type="ARBA" id="ARBA00023157"/>
    </source>
</evidence>
<feature type="region of interest" description="Disordered" evidence="11">
    <location>
        <begin position="576"/>
        <end position="595"/>
    </location>
</feature>
<feature type="chain" id="PRO_5013944405" evidence="13">
    <location>
        <begin position="35"/>
        <end position="776"/>
    </location>
</feature>
<dbReference type="VEuPathDB" id="PiroplasmaDB:BBBOND_0307410"/>
<dbReference type="Pfam" id="PF10699">
    <property type="entry name" value="HAP2-GCS1"/>
    <property type="match status" value="1"/>
</dbReference>
<evidence type="ECO:0000313" key="15">
    <source>
        <dbReference type="EMBL" id="ASX98603.1"/>
    </source>
</evidence>
<dbReference type="AlphaFoldDB" id="A0A2D0YU98"/>
<evidence type="ECO:0000256" key="2">
    <source>
        <dbReference type="ARBA" id="ARBA00010929"/>
    </source>
</evidence>
<keyword evidence="9" id="KW-1015">Disulfide bond</keyword>
<dbReference type="InterPro" id="IPR018928">
    <property type="entry name" value="HAP2/GCS1_dom"/>
</dbReference>